<evidence type="ECO:0000313" key="3">
    <source>
        <dbReference type="Proteomes" id="UP000683511"/>
    </source>
</evidence>
<dbReference type="EMBL" id="CP021056">
    <property type="protein sequence ID" value="QXE22003.1"/>
    <property type="molecule type" value="Genomic_DNA"/>
</dbReference>
<dbReference type="Gene3D" id="2.160.20.10">
    <property type="entry name" value="Single-stranded right-handed beta-helix, Pectin lyase-like"/>
    <property type="match status" value="4"/>
</dbReference>
<dbReference type="Pfam" id="PF05860">
    <property type="entry name" value="TPS"/>
    <property type="match status" value="1"/>
</dbReference>
<dbReference type="KEGG" id="rsin:B6N60_00681"/>
<sequence length="1620" mass="168560">MKLPWQLQASQLGIGICIFFTGLSTNINQVVLAQLTPDQTLNRENSVVKSIDLMNKIIEGGAIRGKNIFHSFLEFNVDEGRGVYFHNPIGIENILTRVTGNNSSNILGKLGVLGTANLFLVNPHGIFFGKNASLDIRGSFFATTADGIQIGEDKLFSATEPEKSQLLSVQPNALFTNALKKASTTINNQGNLTVNHGQNITLFASNIINTGKLSAPQGVIQILGNNIKLLNNSQINVSSPRVGGTILIGGDYQGKGNLPTAQTTYIGEKATIYANGNYLENTSEIGSGNGGKVIVWSDKKTEFYGQIMAQGGQQLGNGGFVEVSGKDKLIFRGNVNTDAVNGSPGTLLIDPTNIIIAAGDGDTSNENDNFTIYQSTLEGLSGNTNIVLEATNNIIVNSLEEKQLNLVAGNGDIKFIADADTDGNGNFNMSQDNVMKTNGRNIEIKGVNLNIGSIDADAQTGGGSISLTALGGHISTQFLSSDAITSQGTTGNGGNIILTAHGGNIATKNVSTISLSRNGKGGRGGKISLVTNGGNISTESLFTNAISNLDGGRGGNISLVANGGNISTGSISTYSISNLDGGRGGNISLVANGGNISTKNVLSFSSSRNGKGGDGGNIVLNAISGNISAESIYSWSESKLEGGNGGNISIDATGGNIFVQTLLSISRSLSLQAGSGGDININISGDKSLSIPFLNSSSYGQHGQGGNIIIDGDKLILNSTVIRSESEGNGGLIRFDAPEIKLINTDISSTSLGNGKSGDIFLISSGAISLKNSRLLTALEPGSTGIGGKINIQAENLNLSDFSLIDTGTYNVGKGGDVEINSKSVFLDNNSSIRSLTAGKGDAGNIVLNVKESIFLDQSSNISTASTSKAAGNSGNINIYAHTVVIKNGSQLQALTQGTGKSGDISLNVTDTLNIAGMGEDGLLSGIFTSSEGANSGQGGKISIQTSKLNISDGGVLAAQTFSQANGGSISIDANQVSLVNGGQLLTNTFGGGNAGEIIVNAKEEVNITGVDSQVAGRSQPEPLLRQDVTVRNFDAQQPWQITKVEPNDSLETAQVIADDLFWLNNPEATNSLVEFSSRIPYVSIRGKGDETVDIYAFKVNAGTRAIFDIDNTGVIQIRDESYPAVNTKLTLFDHQGNVLAANDKSPHALGADGSRLNMTQQEDPYFRYTFTNSGIYYIKVSNPEGGGIPAVDQFRRPTGYDLQISLETPPIQASAVNGGAAAGIFANTAGAGKAGDITINSPLLRISDRAQISASTTGKLNGSGGQITVNADQVTASNGAKLLTTTFGSGQAGNINLNVRDNITLTGNNTGLFANTETGSSGDSGSIIIDPNILKIQDGAGIAVNSLGSGKGGNISVQANRLTLEQQGFINAETAANQGGEINLTIQDLLLLRENSRITATAGTDKAGGDGGNITINAPFIVAVPDENSDVTANAYQGRGGNINITTQGIFGLEYRPQSTLQSDITATSEFGVNGQVTINRLNVDPTQGLFTLPVTLLDPTTRIVETCAASTNLDNRQNEFTITGRGGLPSSPNDLFTGITGLSEVVEVAEIGKTSGSITPEINDKNHPDKSPVVMRQEKNINHQNLEQIQGWIINTDGRVVLTGRPLPLTLLNHGCHR</sequence>
<dbReference type="InterPro" id="IPR011050">
    <property type="entry name" value="Pectin_lyase_fold/virulence"/>
</dbReference>
<dbReference type="Pfam" id="PF04151">
    <property type="entry name" value="PPC"/>
    <property type="match status" value="1"/>
</dbReference>
<evidence type="ECO:0000313" key="2">
    <source>
        <dbReference type="EMBL" id="QXE22003.1"/>
    </source>
</evidence>
<dbReference type="InterPro" id="IPR012334">
    <property type="entry name" value="Pectin_lyas_fold"/>
</dbReference>
<dbReference type="SUPFAM" id="SSF51126">
    <property type="entry name" value="Pectin lyase-like"/>
    <property type="match status" value="4"/>
</dbReference>
<feature type="domain" description="Filamentous haemagglutinin FhaB/tRNA nuclease CdiA-like TPS" evidence="1">
    <location>
        <begin position="38"/>
        <end position="151"/>
    </location>
</feature>
<name>A0A975Y3C6_9NOST</name>
<keyword evidence="3" id="KW-1185">Reference proteome</keyword>
<protein>
    <submittedName>
        <fullName evidence="2">Filamentous hemagglutinin family N-terminal domain protein</fullName>
    </submittedName>
</protein>
<proteinExistence type="predicted"/>
<evidence type="ECO:0000259" key="1">
    <source>
        <dbReference type="SMART" id="SM00912"/>
    </source>
</evidence>
<accession>A0A975Y3C6</accession>
<organism evidence="2 3">
    <name type="scientific">Richelia sinica FACHB-800</name>
    <dbReference type="NCBI Taxonomy" id="1357546"/>
    <lineage>
        <taxon>Bacteria</taxon>
        <taxon>Bacillati</taxon>
        <taxon>Cyanobacteriota</taxon>
        <taxon>Cyanophyceae</taxon>
        <taxon>Nostocales</taxon>
        <taxon>Nostocaceae</taxon>
        <taxon>Richelia</taxon>
    </lineage>
</organism>
<dbReference type="Proteomes" id="UP000683511">
    <property type="component" value="Chromosome"/>
</dbReference>
<dbReference type="InterPro" id="IPR008638">
    <property type="entry name" value="FhaB/CdiA-like_TPS"/>
</dbReference>
<dbReference type="NCBIfam" id="TIGR01901">
    <property type="entry name" value="adhes_NPXG"/>
    <property type="match status" value="1"/>
</dbReference>
<dbReference type="SMART" id="SM00912">
    <property type="entry name" value="Haemagg_act"/>
    <property type="match status" value="1"/>
</dbReference>
<reference evidence="2" key="1">
    <citation type="submission" date="2017-04" db="EMBL/GenBank/DDBJ databases">
        <title>Genome deletions in a multicellular cyanobacterial endosymbiont for morphological adaptation in marine diatoms.</title>
        <authorList>
            <person name="Wang Y."/>
            <person name="Gao H."/>
            <person name="Li R."/>
            <person name="Xu X."/>
        </authorList>
    </citation>
    <scope>NUCLEOTIDE SEQUENCE</scope>
    <source>
        <strain evidence="2">FACHB 800</strain>
    </source>
</reference>
<gene>
    <name evidence="2" type="ORF">B6N60_00681</name>
</gene>
<dbReference type="Gene3D" id="2.60.120.380">
    <property type="match status" value="1"/>
</dbReference>
<dbReference type="InterPro" id="IPR007280">
    <property type="entry name" value="Peptidase_C_arc/bac"/>
</dbReference>